<dbReference type="InterPro" id="IPR001128">
    <property type="entry name" value="Cyt_P450"/>
</dbReference>
<proteinExistence type="inferred from homology"/>
<evidence type="ECO:0000256" key="1">
    <source>
        <dbReference type="ARBA" id="ARBA00001971"/>
    </source>
</evidence>
<dbReference type="InterPro" id="IPR002403">
    <property type="entry name" value="Cyt_P450_E_grp-IV"/>
</dbReference>
<keyword evidence="8" id="KW-1133">Transmembrane helix</keyword>
<dbReference type="CDD" id="cd11041">
    <property type="entry name" value="CYP503A1-like"/>
    <property type="match status" value="1"/>
</dbReference>
<gene>
    <name evidence="14" type="ORF">BU26DRAFT_434826</name>
</gene>
<evidence type="ECO:0000256" key="3">
    <source>
        <dbReference type="ARBA" id="ARBA00004685"/>
    </source>
</evidence>
<comment type="pathway">
    <text evidence="3">Mycotoxin biosynthesis.</text>
</comment>
<feature type="binding site" description="axial binding residue" evidence="13">
    <location>
        <position position="178"/>
    </location>
    <ligand>
        <name>heme</name>
        <dbReference type="ChEBI" id="CHEBI:30413"/>
    </ligand>
    <ligandPart>
        <name>Fe</name>
        <dbReference type="ChEBI" id="CHEBI:18248"/>
    </ligandPart>
</feature>
<dbReference type="OrthoDB" id="1844152at2759"/>
<dbReference type="GeneID" id="54577426"/>
<organism evidence="14 15">
    <name type="scientific">Trematosphaeria pertusa</name>
    <dbReference type="NCBI Taxonomy" id="390896"/>
    <lineage>
        <taxon>Eukaryota</taxon>
        <taxon>Fungi</taxon>
        <taxon>Dikarya</taxon>
        <taxon>Ascomycota</taxon>
        <taxon>Pezizomycotina</taxon>
        <taxon>Dothideomycetes</taxon>
        <taxon>Pleosporomycetidae</taxon>
        <taxon>Pleosporales</taxon>
        <taxon>Massarineae</taxon>
        <taxon>Trematosphaeriaceae</taxon>
        <taxon>Trematosphaeria</taxon>
    </lineage>
</organism>
<dbReference type="EMBL" id="ML987202">
    <property type="protein sequence ID" value="KAF2244930.1"/>
    <property type="molecule type" value="Genomic_DNA"/>
</dbReference>
<dbReference type="GO" id="GO:0020037">
    <property type="term" value="F:heme binding"/>
    <property type="evidence" value="ECO:0007669"/>
    <property type="project" value="InterPro"/>
</dbReference>
<dbReference type="PANTHER" id="PTHR46206">
    <property type="entry name" value="CYTOCHROME P450"/>
    <property type="match status" value="1"/>
</dbReference>
<keyword evidence="15" id="KW-1185">Reference proteome</keyword>
<dbReference type="SUPFAM" id="SSF48264">
    <property type="entry name" value="Cytochrome P450"/>
    <property type="match status" value="1"/>
</dbReference>
<evidence type="ECO:0000256" key="11">
    <source>
        <dbReference type="ARBA" id="ARBA00023033"/>
    </source>
</evidence>
<keyword evidence="9" id="KW-0560">Oxidoreductase</keyword>
<evidence type="ECO:0000256" key="10">
    <source>
        <dbReference type="ARBA" id="ARBA00023004"/>
    </source>
</evidence>
<dbReference type="Proteomes" id="UP000800094">
    <property type="component" value="Unassembled WGS sequence"/>
</dbReference>
<dbReference type="PANTHER" id="PTHR46206:SF5">
    <property type="entry name" value="P450, PUTATIVE (EUROFUNG)-RELATED"/>
    <property type="match status" value="1"/>
</dbReference>
<dbReference type="GO" id="GO:0016020">
    <property type="term" value="C:membrane"/>
    <property type="evidence" value="ECO:0007669"/>
    <property type="project" value="UniProtKB-SubCell"/>
</dbReference>
<dbReference type="RefSeq" id="XP_033679934.1">
    <property type="nucleotide sequence ID" value="XM_033824096.1"/>
</dbReference>
<dbReference type="InterPro" id="IPR036396">
    <property type="entry name" value="Cyt_P450_sf"/>
</dbReference>
<reference evidence="14" key="1">
    <citation type="journal article" date="2020" name="Stud. Mycol.">
        <title>101 Dothideomycetes genomes: a test case for predicting lifestyles and emergence of pathogens.</title>
        <authorList>
            <person name="Haridas S."/>
            <person name="Albert R."/>
            <person name="Binder M."/>
            <person name="Bloem J."/>
            <person name="Labutti K."/>
            <person name="Salamov A."/>
            <person name="Andreopoulos B."/>
            <person name="Baker S."/>
            <person name="Barry K."/>
            <person name="Bills G."/>
            <person name="Bluhm B."/>
            <person name="Cannon C."/>
            <person name="Castanera R."/>
            <person name="Culley D."/>
            <person name="Daum C."/>
            <person name="Ezra D."/>
            <person name="Gonzalez J."/>
            <person name="Henrissat B."/>
            <person name="Kuo A."/>
            <person name="Liang C."/>
            <person name="Lipzen A."/>
            <person name="Lutzoni F."/>
            <person name="Magnuson J."/>
            <person name="Mondo S."/>
            <person name="Nolan M."/>
            <person name="Ohm R."/>
            <person name="Pangilinan J."/>
            <person name="Park H.-J."/>
            <person name="Ramirez L."/>
            <person name="Alfaro M."/>
            <person name="Sun H."/>
            <person name="Tritt A."/>
            <person name="Yoshinaga Y."/>
            <person name="Zwiers L.-H."/>
            <person name="Turgeon B."/>
            <person name="Goodwin S."/>
            <person name="Spatafora J."/>
            <person name="Crous P."/>
            <person name="Grigoriev I."/>
        </authorList>
    </citation>
    <scope>NUCLEOTIDE SEQUENCE</scope>
    <source>
        <strain evidence="14">CBS 122368</strain>
    </source>
</reference>
<dbReference type="AlphaFoldDB" id="A0A6A6I5T5"/>
<comment type="cofactor">
    <cofactor evidence="1 13">
        <name>heme</name>
        <dbReference type="ChEBI" id="CHEBI:30413"/>
    </cofactor>
</comment>
<evidence type="ECO:0000256" key="13">
    <source>
        <dbReference type="PIRSR" id="PIRSR602403-1"/>
    </source>
</evidence>
<evidence type="ECO:0000256" key="4">
    <source>
        <dbReference type="ARBA" id="ARBA00010617"/>
    </source>
</evidence>
<evidence type="ECO:0000313" key="14">
    <source>
        <dbReference type="EMBL" id="KAF2244930.1"/>
    </source>
</evidence>
<keyword evidence="10 13" id="KW-0408">Iron</keyword>
<evidence type="ECO:0000256" key="7">
    <source>
        <dbReference type="ARBA" id="ARBA00022723"/>
    </source>
</evidence>
<keyword evidence="6" id="KW-0812">Transmembrane</keyword>
<comment type="similarity">
    <text evidence="4">Belongs to the cytochrome P450 family.</text>
</comment>
<evidence type="ECO:0000256" key="6">
    <source>
        <dbReference type="ARBA" id="ARBA00022692"/>
    </source>
</evidence>
<keyword evidence="12" id="KW-0472">Membrane</keyword>
<accession>A0A6A6I5T5</accession>
<evidence type="ECO:0000256" key="2">
    <source>
        <dbReference type="ARBA" id="ARBA00004370"/>
    </source>
</evidence>
<evidence type="ECO:0000256" key="5">
    <source>
        <dbReference type="ARBA" id="ARBA00022617"/>
    </source>
</evidence>
<dbReference type="GO" id="GO:0005506">
    <property type="term" value="F:iron ion binding"/>
    <property type="evidence" value="ECO:0007669"/>
    <property type="project" value="InterPro"/>
</dbReference>
<dbReference type="PRINTS" id="PR00465">
    <property type="entry name" value="EP450IV"/>
</dbReference>
<comment type="subcellular location">
    <subcellularLocation>
        <location evidence="2">Membrane</location>
    </subcellularLocation>
</comment>
<keyword evidence="5 13" id="KW-0349">Heme</keyword>
<evidence type="ECO:0000256" key="8">
    <source>
        <dbReference type="ARBA" id="ARBA00022989"/>
    </source>
</evidence>
<keyword evidence="7 13" id="KW-0479">Metal-binding</keyword>
<evidence type="ECO:0000256" key="12">
    <source>
        <dbReference type="ARBA" id="ARBA00023136"/>
    </source>
</evidence>
<evidence type="ECO:0000313" key="15">
    <source>
        <dbReference type="Proteomes" id="UP000800094"/>
    </source>
</evidence>
<evidence type="ECO:0000256" key="9">
    <source>
        <dbReference type="ARBA" id="ARBA00023002"/>
    </source>
</evidence>
<dbReference type="Gene3D" id="1.10.630.10">
    <property type="entry name" value="Cytochrome P450"/>
    <property type="match status" value="1"/>
</dbReference>
<dbReference type="GO" id="GO:0004497">
    <property type="term" value="F:monooxygenase activity"/>
    <property type="evidence" value="ECO:0007669"/>
    <property type="project" value="UniProtKB-KW"/>
</dbReference>
<protein>
    <submittedName>
        <fullName evidence="14">Cytochrome P450</fullName>
    </submittedName>
</protein>
<sequence>MDCLQWIIQSSHTDAQRTIERLVQQAGAIFFASSHQMPMALVYAIYSLCAHSEYVELLRTEATRKLDPKADNPFKHMVLLDAFLRESARLNPLDALSIQRKVMQPFVLPSGAQIPVGNLIAVPQQAVLRNGEIYHDPESFNPFRYLSAEGKLHHGGFTTRYTDVNSAYPYWGSPRKPCPGRWYVSETMKLALLHLIFNYDFKLAKERSPRSFFWTTALVPRMDTRVLLKERETTKCETL</sequence>
<dbReference type="GO" id="GO:0016705">
    <property type="term" value="F:oxidoreductase activity, acting on paired donors, with incorporation or reduction of molecular oxygen"/>
    <property type="evidence" value="ECO:0007669"/>
    <property type="project" value="InterPro"/>
</dbReference>
<keyword evidence="11" id="KW-0503">Monooxygenase</keyword>
<dbReference type="Pfam" id="PF00067">
    <property type="entry name" value="p450"/>
    <property type="match status" value="1"/>
</dbReference>
<name>A0A6A6I5T5_9PLEO</name>